<keyword evidence="16" id="KW-1185">Reference proteome</keyword>
<sequence>MTTNYIFVTGGVVSSLGKGIAAASLAAILEARGLQVTILKLDPYINVDPGTMSPIQHGEVFVTEDGAETDLDLGHYERFIRTRMSKKNNFTAGRVYEDIIRRERRGEFLGATIQVIPHITNEIKRRIVEGGEGYDIAIIEIGGTVGDIESQPFLEAIRQLGTEVTRDRTLFMHLTLVPFLGAAGEVKTKPTQHSVKELRSIGIQPDILICRSDRALPANERSKIALFTNVEERAVIGLKDVDSIYKIPAILKSQGLDEIVVNRFRLDRPEADLAEWEQVLYQESNPSGEVTIGFVGKYIELPDAYKSVNEALAHAGLKNRLTVNLRYIDAQDVETKGVAKLADVDAIIVPGGFGERGIRGKIMAAQYAREHKIPYLGICLGMQIALIEYARNVAGLEGANSTEFDENTKHPVVGLITEWMDEKGQKELRDQHSDLGGTMRLGAQPCNLVAGSRARDLYGEDVIRERHRHRYEVNGNYIERLESAGLKISGWSHDNRLVEIIEIPEHPWFVAAQFHPEFTSTPRDGHPLFRGFIEAAGKYQKQRRG</sequence>
<keyword evidence="8 12" id="KW-0315">Glutamine amidotransferase</keyword>
<feature type="binding site" evidence="12">
    <location>
        <position position="14"/>
    </location>
    <ligand>
        <name>UTP</name>
        <dbReference type="ChEBI" id="CHEBI:46398"/>
    </ligand>
</feature>
<dbReference type="InterPro" id="IPR033828">
    <property type="entry name" value="GATase1_CTP_Synthase"/>
</dbReference>
<organism evidence="15 16">
    <name type="scientific">Pseudidiomarina halophila</name>
    <dbReference type="NCBI Taxonomy" id="1449799"/>
    <lineage>
        <taxon>Bacteria</taxon>
        <taxon>Pseudomonadati</taxon>
        <taxon>Pseudomonadota</taxon>
        <taxon>Gammaproteobacteria</taxon>
        <taxon>Alteromonadales</taxon>
        <taxon>Idiomarinaceae</taxon>
        <taxon>Pseudidiomarina</taxon>
    </lineage>
</organism>
<dbReference type="HAMAP" id="MF_01227">
    <property type="entry name" value="PyrG"/>
    <property type="match status" value="1"/>
</dbReference>
<comment type="pathway">
    <text evidence="1 12">Pyrimidine metabolism; CTP biosynthesis via de novo pathway; CTP from UDP: step 2/2.</text>
</comment>
<dbReference type="EC" id="6.3.4.2" evidence="12"/>
<evidence type="ECO:0000256" key="3">
    <source>
        <dbReference type="ARBA" id="ARBA00022598"/>
    </source>
</evidence>
<dbReference type="InterPro" id="IPR017456">
    <property type="entry name" value="CTP_synthase_N"/>
</dbReference>
<feature type="binding site" evidence="12">
    <location>
        <position position="470"/>
    </location>
    <ligand>
        <name>L-glutamine</name>
        <dbReference type="ChEBI" id="CHEBI:58359"/>
    </ligand>
</feature>
<dbReference type="SUPFAM" id="SSF52317">
    <property type="entry name" value="Class I glutamine amidotransferase-like"/>
    <property type="match status" value="1"/>
</dbReference>
<comment type="catalytic activity">
    <reaction evidence="12">
        <text>UTP + NH4(+) + ATP = CTP + ADP + phosphate + 2 H(+)</text>
        <dbReference type="Rhea" id="RHEA:16597"/>
        <dbReference type="ChEBI" id="CHEBI:15378"/>
        <dbReference type="ChEBI" id="CHEBI:28938"/>
        <dbReference type="ChEBI" id="CHEBI:30616"/>
        <dbReference type="ChEBI" id="CHEBI:37563"/>
        <dbReference type="ChEBI" id="CHEBI:43474"/>
        <dbReference type="ChEBI" id="CHEBI:46398"/>
        <dbReference type="ChEBI" id="CHEBI:456216"/>
    </reaction>
</comment>
<dbReference type="RefSeq" id="WP_126761681.1">
    <property type="nucleotide sequence ID" value="NZ_JBHLTZ010000004.1"/>
</dbReference>
<dbReference type="PANTHER" id="PTHR11550">
    <property type="entry name" value="CTP SYNTHASE"/>
    <property type="match status" value="1"/>
</dbReference>
<dbReference type="FunFam" id="3.40.50.300:FF:000009">
    <property type="entry name" value="CTP synthase"/>
    <property type="match status" value="1"/>
</dbReference>
<dbReference type="InterPro" id="IPR027417">
    <property type="entry name" value="P-loop_NTPase"/>
</dbReference>
<feature type="binding site" evidence="12">
    <location>
        <begin position="15"/>
        <end position="20"/>
    </location>
    <ligand>
        <name>ATP</name>
        <dbReference type="ChEBI" id="CHEBI:30616"/>
    </ligand>
</feature>
<comment type="catalytic activity">
    <reaction evidence="12">
        <text>L-glutamine + H2O = L-glutamate + NH4(+)</text>
        <dbReference type="Rhea" id="RHEA:15889"/>
        <dbReference type="ChEBI" id="CHEBI:15377"/>
        <dbReference type="ChEBI" id="CHEBI:28938"/>
        <dbReference type="ChEBI" id="CHEBI:29985"/>
        <dbReference type="ChEBI" id="CHEBI:58359"/>
    </reaction>
</comment>
<evidence type="ECO:0000313" key="16">
    <source>
        <dbReference type="Proteomes" id="UP000287198"/>
    </source>
</evidence>
<keyword evidence="5 12" id="KW-0547">Nucleotide-binding</keyword>
<comment type="function">
    <text evidence="11 12">Catalyzes the ATP-dependent amination of UTP to CTP with either L-glutamine or ammonia as the source of nitrogen. Regulates intracellular CTP levels through interactions with the four ribonucleotide triphosphates.</text>
</comment>
<comment type="subunit">
    <text evidence="12">Homotetramer.</text>
</comment>
<feature type="binding site" evidence="12">
    <location>
        <begin position="239"/>
        <end position="241"/>
    </location>
    <ligand>
        <name>ATP</name>
        <dbReference type="ChEBI" id="CHEBI:30616"/>
    </ligand>
</feature>
<dbReference type="Pfam" id="PF06418">
    <property type="entry name" value="CTP_synth_N"/>
    <property type="match status" value="1"/>
</dbReference>
<feature type="active site" evidence="12">
    <location>
        <position position="515"/>
    </location>
</feature>
<dbReference type="GO" id="GO:0005829">
    <property type="term" value="C:cytosol"/>
    <property type="evidence" value="ECO:0007669"/>
    <property type="project" value="TreeGrafter"/>
</dbReference>
<feature type="binding site" evidence="12">
    <location>
        <position position="72"/>
    </location>
    <ligand>
        <name>Mg(2+)</name>
        <dbReference type="ChEBI" id="CHEBI:18420"/>
    </ligand>
</feature>
<evidence type="ECO:0000256" key="9">
    <source>
        <dbReference type="ARBA" id="ARBA00022975"/>
    </source>
</evidence>
<evidence type="ECO:0000256" key="10">
    <source>
        <dbReference type="ARBA" id="ARBA00047781"/>
    </source>
</evidence>
<dbReference type="GO" id="GO:0005524">
    <property type="term" value="F:ATP binding"/>
    <property type="evidence" value="ECO:0007669"/>
    <property type="project" value="UniProtKB-KW"/>
</dbReference>
<dbReference type="Pfam" id="PF00117">
    <property type="entry name" value="GATase"/>
    <property type="match status" value="1"/>
</dbReference>
<feature type="active site" evidence="12">
    <location>
        <position position="517"/>
    </location>
</feature>
<dbReference type="InterPro" id="IPR004468">
    <property type="entry name" value="CTP_synthase"/>
</dbReference>
<evidence type="ECO:0000313" key="15">
    <source>
        <dbReference type="EMBL" id="RUO54362.1"/>
    </source>
</evidence>
<feature type="binding site" evidence="12">
    <location>
        <begin position="147"/>
        <end position="149"/>
    </location>
    <ligand>
        <name>CTP</name>
        <dbReference type="ChEBI" id="CHEBI:37563"/>
        <note>allosteric inhibitor</note>
    </ligand>
</feature>
<comment type="activity regulation">
    <text evidence="12">Allosterically activated by GTP, when glutamine is the substrate; GTP has no effect on the reaction when ammonia is the substrate. The allosteric effector GTP functions by stabilizing the protein conformation that binds the tetrahedral intermediate(s) formed during glutamine hydrolysis. Inhibited by the product CTP, via allosteric rather than competitive inhibition.</text>
</comment>
<dbReference type="NCBIfam" id="NF003792">
    <property type="entry name" value="PRK05380.1"/>
    <property type="match status" value="1"/>
</dbReference>
<evidence type="ECO:0000259" key="14">
    <source>
        <dbReference type="Pfam" id="PF06418"/>
    </source>
</evidence>
<dbReference type="Gene3D" id="3.40.50.880">
    <property type="match status" value="1"/>
</dbReference>
<feature type="binding site" evidence="12">
    <location>
        <position position="14"/>
    </location>
    <ligand>
        <name>CTP</name>
        <dbReference type="ChEBI" id="CHEBI:37563"/>
        <note>allosteric inhibitor</note>
    </ligand>
</feature>
<dbReference type="GO" id="GO:0019856">
    <property type="term" value="P:pyrimidine nucleobase biosynthetic process"/>
    <property type="evidence" value="ECO:0007669"/>
    <property type="project" value="TreeGrafter"/>
</dbReference>
<evidence type="ECO:0000256" key="8">
    <source>
        <dbReference type="ARBA" id="ARBA00022962"/>
    </source>
</evidence>
<evidence type="ECO:0000256" key="12">
    <source>
        <dbReference type="HAMAP-Rule" id="MF_01227"/>
    </source>
</evidence>
<feature type="binding site" evidence="12">
    <location>
        <begin position="380"/>
        <end position="383"/>
    </location>
    <ligand>
        <name>L-glutamine</name>
        <dbReference type="ChEBI" id="CHEBI:58359"/>
    </ligand>
</feature>
<dbReference type="OrthoDB" id="9801107at2"/>
<keyword evidence="9 12" id="KW-0665">Pyrimidine biosynthesis</keyword>
<dbReference type="GO" id="GO:0003883">
    <property type="term" value="F:CTP synthase activity"/>
    <property type="evidence" value="ECO:0007669"/>
    <property type="project" value="UniProtKB-UniRule"/>
</dbReference>
<dbReference type="Proteomes" id="UP000287198">
    <property type="component" value="Unassembled WGS sequence"/>
</dbReference>
<evidence type="ECO:0000256" key="6">
    <source>
        <dbReference type="ARBA" id="ARBA00022840"/>
    </source>
</evidence>
<proteinExistence type="inferred from homology"/>
<dbReference type="UniPathway" id="UPA00159">
    <property type="reaction ID" value="UER00277"/>
</dbReference>
<gene>
    <name evidence="12 15" type="primary">pyrG</name>
    <name evidence="15" type="ORF">CWI69_02805</name>
</gene>
<comment type="miscellaneous">
    <text evidence="12">CTPSs have evolved a hybrid strategy for distinguishing between UTP and CTP. The overlapping regions of the product feedback inhibitory and substrate sites recognize a common feature in both compounds, the triphosphate moiety. To differentiate isosteric substrate and product pyrimidine rings, an additional pocket far from the expected kinase/ligase catalytic site, specifically recognizes the cytosine and ribose portions of the product inhibitor.</text>
</comment>
<evidence type="ECO:0000256" key="7">
    <source>
        <dbReference type="ARBA" id="ARBA00022842"/>
    </source>
</evidence>
<dbReference type="InterPro" id="IPR029062">
    <property type="entry name" value="Class_I_gatase-like"/>
</dbReference>
<protein>
    <recommendedName>
        <fullName evidence="12">CTP synthase</fullName>
        <ecNumber evidence="12">6.3.4.2</ecNumber>
    </recommendedName>
    <alternativeName>
        <fullName evidence="12">Cytidine 5'-triphosphate synthase</fullName>
    </alternativeName>
    <alternativeName>
        <fullName evidence="12">Cytidine triphosphate synthetase</fullName>
        <shortName evidence="12">CTP synthetase</shortName>
        <shortName evidence="12">CTPS</shortName>
    </alternativeName>
    <alternativeName>
        <fullName evidence="12">UTP--ammonia ligase</fullName>
    </alternativeName>
</protein>
<evidence type="ECO:0000256" key="11">
    <source>
        <dbReference type="ARBA" id="ARBA00059148"/>
    </source>
</evidence>
<evidence type="ECO:0000256" key="2">
    <source>
        <dbReference type="ARBA" id="ARBA00007533"/>
    </source>
</evidence>
<dbReference type="GO" id="GO:0046872">
    <property type="term" value="F:metal ion binding"/>
    <property type="evidence" value="ECO:0007669"/>
    <property type="project" value="UniProtKB-KW"/>
</dbReference>
<evidence type="ECO:0000256" key="4">
    <source>
        <dbReference type="ARBA" id="ARBA00022723"/>
    </source>
</evidence>
<feature type="binding site" evidence="12">
    <location>
        <position position="223"/>
    </location>
    <ligand>
        <name>UTP</name>
        <dbReference type="ChEBI" id="CHEBI:46398"/>
    </ligand>
</feature>
<comment type="similarity">
    <text evidence="2 12">Belongs to the CTP synthase family.</text>
</comment>
<dbReference type="NCBIfam" id="TIGR00337">
    <property type="entry name" value="PyrG"/>
    <property type="match status" value="1"/>
</dbReference>
<dbReference type="FunFam" id="3.40.50.880:FF:000002">
    <property type="entry name" value="CTP synthase"/>
    <property type="match status" value="1"/>
</dbReference>
<evidence type="ECO:0000259" key="13">
    <source>
        <dbReference type="Pfam" id="PF00117"/>
    </source>
</evidence>
<dbReference type="Gene3D" id="3.40.50.300">
    <property type="entry name" value="P-loop containing nucleotide triphosphate hydrolases"/>
    <property type="match status" value="1"/>
</dbReference>
<feature type="binding site" evidence="12">
    <location>
        <position position="352"/>
    </location>
    <ligand>
        <name>L-glutamine</name>
        <dbReference type="ChEBI" id="CHEBI:58359"/>
    </ligand>
</feature>
<feature type="binding site" evidence="12">
    <location>
        <begin position="187"/>
        <end position="192"/>
    </location>
    <ligand>
        <name>CTP</name>
        <dbReference type="ChEBI" id="CHEBI:37563"/>
        <note>allosteric inhibitor</note>
    </ligand>
</feature>
<dbReference type="GO" id="GO:0044210">
    <property type="term" value="P:'de novo' CTP biosynthetic process"/>
    <property type="evidence" value="ECO:0007669"/>
    <property type="project" value="UniProtKB-UniRule"/>
</dbReference>
<evidence type="ECO:0000256" key="5">
    <source>
        <dbReference type="ARBA" id="ARBA00022741"/>
    </source>
</evidence>
<dbReference type="AlphaFoldDB" id="A0A432Y095"/>
<reference evidence="16" key="1">
    <citation type="journal article" date="2018" name="Front. Microbiol.">
        <title>Genome-Based Analysis Reveals the Taxonomy and Diversity of the Family Idiomarinaceae.</title>
        <authorList>
            <person name="Liu Y."/>
            <person name="Lai Q."/>
            <person name="Shao Z."/>
        </authorList>
    </citation>
    <scope>NUCLEOTIDE SEQUENCE [LARGE SCALE GENOMIC DNA]</scope>
    <source>
        <strain evidence="16">BH195</strain>
    </source>
</reference>
<dbReference type="CDD" id="cd01746">
    <property type="entry name" value="GATase1_CTP_Synthase"/>
    <property type="match status" value="1"/>
</dbReference>
<dbReference type="GO" id="GO:0042802">
    <property type="term" value="F:identical protein binding"/>
    <property type="evidence" value="ECO:0007669"/>
    <property type="project" value="TreeGrafter"/>
</dbReference>
<accession>A0A432Y095</accession>
<feature type="domain" description="Glutamine amidotransferase" evidence="13">
    <location>
        <begin position="301"/>
        <end position="534"/>
    </location>
</feature>
<comment type="catalytic activity">
    <reaction evidence="10 12">
        <text>UTP + L-glutamine + ATP + H2O = CTP + L-glutamate + ADP + phosphate + 2 H(+)</text>
        <dbReference type="Rhea" id="RHEA:26426"/>
        <dbReference type="ChEBI" id="CHEBI:15377"/>
        <dbReference type="ChEBI" id="CHEBI:15378"/>
        <dbReference type="ChEBI" id="CHEBI:29985"/>
        <dbReference type="ChEBI" id="CHEBI:30616"/>
        <dbReference type="ChEBI" id="CHEBI:37563"/>
        <dbReference type="ChEBI" id="CHEBI:43474"/>
        <dbReference type="ChEBI" id="CHEBI:46398"/>
        <dbReference type="ChEBI" id="CHEBI:58359"/>
        <dbReference type="ChEBI" id="CHEBI:456216"/>
        <dbReference type="EC" id="6.3.4.2"/>
    </reaction>
</comment>
<dbReference type="EMBL" id="PIPW01000001">
    <property type="protein sequence ID" value="RUO54362.1"/>
    <property type="molecule type" value="Genomic_DNA"/>
</dbReference>
<feature type="binding site" evidence="12">
    <location>
        <position position="403"/>
    </location>
    <ligand>
        <name>L-glutamine</name>
        <dbReference type="ChEBI" id="CHEBI:58359"/>
    </ligand>
</feature>
<evidence type="ECO:0000256" key="1">
    <source>
        <dbReference type="ARBA" id="ARBA00005171"/>
    </source>
</evidence>
<dbReference type="PROSITE" id="PS51273">
    <property type="entry name" value="GATASE_TYPE_1"/>
    <property type="match status" value="1"/>
</dbReference>
<comment type="caution">
    <text evidence="15">The sequence shown here is derived from an EMBL/GenBank/DDBJ whole genome shotgun (WGS) entry which is preliminary data.</text>
</comment>
<feature type="domain" description="CTP synthase N-terminal" evidence="14">
    <location>
        <begin position="5"/>
        <end position="266"/>
    </location>
</feature>
<keyword evidence="4 12" id="KW-0479">Metal-binding</keyword>
<feature type="region of interest" description="Amidoligase domain" evidence="12">
    <location>
        <begin position="1"/>
        <end position="266"/>
    </location>
</feature>
<feature type="binding site" evidence="12">
    <location>
        <begin position="187"/>
        <end position="192"/>
    </location>
    <ligand>
        <name>UTP</name>
        <dbReference type="ChEBI" id="CHEBI:46398"/>
    </ligand>
</feature>
<keyword evidence="7 12" id="KW-0460">Magnesium</keyword>
<keyword evidence="6 12" id="KW-0067">ATP-binding</keyword>
<dbReference type="GO" id="GO:0097268">
    <property type="term" value="C:cytoophidium"/>
    <property type="evidence" value="ECO:0007669"/>
    <property type="project" value="UniProtKB-ARBA"/>
</dbReference>
<dbReference type="InterPro" id="IPR017926">
    <property type="entry name" value="GATASE"/>
</dbReference>
<comment type="caution">
    <text evidence="12">Lacks conserved residue(s) required for the propagation of feature annotation.</text>
</comment>
<keyword evidence="3 12" id="KW-0436">Ligase</keyword>
<feature type="binding site" evidence="12">
    <location>
        <position position="140"/>
    </location>
    <ligand>
        <name>Mg(2+)</name>
        <dbReference type="ChEBI" id="CHEBI:18420"/>
    </ligand>
</feature>
<dbReference type="PANTHER" id="PTHR11550:SF0">
    <property type="entry name" value="CTP SYNTHASE-RELATED"/>
    <property type="match status" value="1"/>
</dbReference>
<dbReference type="GO" id="GO:0004359">
    <property type="term" value="F:glutaminase activity"/>
    <property type="evidence" value="ECO:0007669"/>
    <property type="project" value="RHEA"/>
</dbReference>
<dbReference type="CDD" id="cd03113">
    <property type="entry name" value="CTPS_N"/>
    <property type="match status" value="1"/>
</dbReference>
<name>A0A432Y095_9GAMM</name>
<dbReference type="SUPFAM" id="SSF52540">
    <property type="entry name" value="P-loop containing nucleoside triphosphate hydrolases"/>
    <property type="match status" value="1"/>
</dbReference>
<feature type="active site" description="Nucleophile; for glutamine hydrolysis" evidence="12">
    <location>
        <position position="379"/>
    </location>
</feature>
<feature type="binding site" evidence="12">
    <location>
        <position position="223"/>
    </location>
    <ligand>
        <name>CTP</name>
        <dbReference type="ChEBI" id="CHEBI:37563"/>
        <note>allosteric inhibitor</note>
    </ligand>
</feature>
<feature type="binding site" evidence="12">
    <location>
        <position position="72"/>
    </location>
    <ligand>
        <name>ATP</name>
        <dbReference type="ChEBI" id="CHEBI:30616"/>
    </ligand>
</feature>